<feature type="compositionally biased region" description="Polar residues" evidence="1">
    <location>
        <begin position="1"/>
        <end position="15"/>
    </location>
</feature>
<organism evidence="2 3">
    <name type="scientific">Lactuca virosa</name>
    <dbReference type="NCBI Taxonomy" id="75947"/>
    <lineage>
        <taxon>Eukaryota</taxon>
        <taxon>Viridiplantae</taxon>
        <taxon>Streptophyta</taxon>
        <taxon>Embryophyta</taxon>
        <taxon>Tracheophyta</taxon>
        <taxon>Spermatophyta</taxon>
        <taxon>Magnoliopsida</taxon>
        <taxon>eudicotyledons</taxon>
        <taxon>Gunneridae</taxon>
        <taxon>Pentapetalae</taxon>
        <taxon>asterids</taxon>
        <taxon>campanulids</taxon>
        <taxon>Asterales</taxon>
        <taxon>Asteraceae</taxon>
        <taxon>Cichorioideae</taxon>
        <taxon>Cichorieae</taxon>
        <taxon>Lactucinae</taxon>
        <taxon>Lactuca</taxon>
    </lineage>
</organism>
<sequence>MENRSNTSEGRSFKQQPIPGSLKNVAEKEPVTHTSMAGHLNDSQDAGLHARNISTVSTVDSEMIDEDGNPIWKYRVESWKDKKNKKKKSVVKVAKEVQIRVDQEKQGSTEANAMQPLSQIVPIPKSQITPYRLTTNINVSIKSQQKSRRRYNKVELMKADSTVILHNWMLQVS</sequence>
<dbReference type="AlphaFoldDB" id="A0AAU9PWH1"/>
<dbReference type="Proteomes" id="UP001157418">
    <property type="component" value="Unassembled WGS sequence"/>
</dbReference>
<name>A0AAU9PWH1_9ASTR</name>
<proteinExistence type="predicted"/>
<evidence type="ECO:0000313" key="2">
    <source>
        <dbReference type="EMBL" id="CAH1454703.1"/>
    </source>
</evidence>
<dbReference type="EMBL" id="CAKMRJ010005839">
    <property type="protein sequence ID" value="CAH1454703.1"/>
    <property type="molecule type" value="Genomic_DNA"/>
</dbReference>
<evidence type="ECO:0000256" key="1">
    <source>
        <dbReference type="SAM" id="MobiDB-lite"/>
    </source>
</evidence>
<reference evidence="2 3" key="1">
    <citation type="submission" date="2022-01" db="EMBL/GenBank/DDBJ databases">
        <authorList>
            <person name="Xiong W."/>
            <person name="Schranz E."/>
        </authorList>
    </citation>
    <scope>NUCLEOTIDE SEQUENCE [LARGE SCALE GENOMIC DNA]</scope>
</reference>
<keyword evidence="3" id="KW-1185">Reference proteome</keyword>
<evidence type="ECO:0000313" key="3">
    <source>
        <dbReference type="Proteomes" id="UP001157418"/>
    </source>
</evidence>
<gene>
    <name evidence="2" type="ORF">LVIROSA_LOCUS39866</name>
</gene>
<accession>A0AAU9PWH1</accession>
<protein>
    <submittedName>
        <fullName evidence="2">Uncharacterized protein</fullName>
    </submittedName>
</protein>
<feature type="region of interest" description="Disordered" evidence="1">
    <location>
        <begin position="1"/>
        <end position="45"/>
    </location>
</feature>
<comment type="caution">
    <text evidence="2">The sequence shown here is derived from an EMBL/GenBank/DDBJ whole genome shotgun (WGS) entry which is preliminary data.</text>
</comment>